<keyword evidence="4" id="KW-0747">Spliceosome</keyword>
<proteinExistence type="inferred from homology"/>
<keyword evidence="3" id="KW-0507">mRNA processing</keyword>
<dbReference type="GO" id="GO:0003755">
    <property type="term" value="F:peptidyl-prolyl cis-trans isomerase activity"/>
    <property type="evidence" value="ECO:0007669"/>
    <property type="project" value="InterPro"/>
</dbReference>
<feature type="domain" description="PPIase cyclophilin-type" evidence="8">
    <location>
        <begin position="1"/>
        <end position="71"/>
    </location>
</feature>
<dbReference type="InterPro" id="IPR002130">
    <property type="entry name" value="Cyclophilin-type_PPIase_dom"/>
</dbReference>
<name>A0A7S2UIX7_9STRA</name>
<accession>A0A7S2UIX7</accession>
<dbReference type="GO" id="GO:0008380">
    <property type="term" value="P:RNA splicing"/>
    <property type="evidence" value="ECO:0007669"/>
    <property type="project" value="UniProtKB-KW"/>
</dbReference>
<keyword evidence="5" id="KW-0508">mRNA splicing</keyword>
<evidence type="ECO:0000259" key="8">
    <source>
        <dbReference type="PROSITE" id="PS50072"/>
    </source>
</evidence>
<evidence type="ECO:0000256" key="3">
    <source>
        <dbReference type="ARBA" id="ARBA00022664"/>
    </source>
</evidence>
<dbReference type="InterPro" id="IPR029000">
    <property type="entry name" value="Cyclophilin-like_dom_sf"/>
</dbReference>
<dbReference type="AlphaFoldDB" id="A0A7S2UIX7"/>
<evidence type="ECO:0000256" key="5">
    <source>
        <dbReference type="ARBA" id="ARBA00023187"/>
    </source>
</evidence>
<evidence type="ECO:0000256" key="6">
    <source>
        <dbReference type="ARBA" id="ARBA00023242"/>
    </source>
</evidence>
<dbReference type="PANTHER" id="PTHR13264">
    <property type="entry name" value="GCIP-INTERACTING PROTEIN P29"/>
    <property type="match status" value="1"/>
</dbReference>
<keyword evidence="6" id="KW-0539">Nucleus</keyword>
<dbReference type="Gene3D" id="2.40.100.10">
    <property type="entry name" value="Cyclophilin-like"/>
    <property type="match status" value="1"/>
</dbReference>
<dbReference type="GO" id="GO:0071013">
    <property type="term" value="C:catalytic step 2 spliceosome"/>
    <property type="evidence" value="ECO:0007669"/>
    <property type="project" value="TreeGrafter"/>
</dbReference>
<comment type="subcellular location">
    <subcellularLocation>
        <location evidence="1">Nucleus</location>
    </subcellularLocation>
</comment>
<dbReference type="Pfam" id="PF08231">
    <property type="entry name" value="SYF2"/>
    <property type="match status" value="1"/>
</dbReference>
<evidence type="ECO:0000256" key="7">
    <source>
        <dbReference type="SAM" id="MobiDB-lite"/>
    </source>
</evidence>
<feature type="region of interest" description="Disordered" evidence="7">
    <location>
        <begin position="75"/>
        <end position="122"/>
    </location>
</feature>
<feature type="compositionally biased region" description="Acidic residues" evidence="7">
    <location>
        <begin position="89"/>
        <end position="113"/>
    </location>
</feature>
<feature type="compositionally biased region" description="Basic and acidic residues" evidence="7">
    <location>
        <begin position="244"/>
        <end position="256"/>
    </location>
</feature>
<evidence type="ECO:0000256" key="4">
    <source>
        <dbReference type="ARBA" id="ARBA00022728"/>
    </source>
</evidence>
<dbReference type="PANTHER" id="PTHR13264:SF5">
    <property type="entry name" value="PRE-MRNA-SPLICING FACTOR SYF2"/>
    <property type="match status" value="1"/>
</dbReference>
<dbReference type="GO" id="GO:0071014">
    <property type="term" value="C:post-mRNA release spliceosomal complex"/>
    <property type="evidence" value="ECO:0007669"/>
    <property type="project" value="TreeGrafter"/>
</dbReference>
<organism evidence="9">
    <name type="scientific">Attheya septentrionalis</name>
    <dbReference type="NCBI Taxonomy" id="420275"/>
    <lineage>
        <taxon>Eukaryota</taxon>
        <taxon>Sar</taxon>
        <taxon>Stramenopiles</taxon>
        <taxon>Ochrophyta</taxon>
        <taxon>Bacillariophyta</taxon>
        <taxon>Coscinodiscophyceae</taxon>
        <taxon>Chaetocerotophycidae</taxon>
        <taxon>Chaetocerotales</taxon>
        <taxon>Attheyaceae</taxon>
        <taxon>Attheya</taxon>
    </lineage>
</organism>
<dbReference type="InterPro" id="IPR013260">
    <property type="entry name" value="mRNA_splic_SYF2"/>
</dbReference>
<gene>
    <name evidence="9" type="ORF">ASEP1449_LOCUS12921</name>
</gene>
<protein>
    <recommendedName>
        <fullName evidence="8">PPIase cyclophilin-type domain-containing protein</fullName>
    </recommendedName>
</protein>
<reference evidence="9" key="1">
    <citation type="submission" date="2021-01" db="EMBL/GenBank/DDBJ databases">
        <authorList>
            <person name="Corre E."/>
            <person name="Pelletier E."/>
            <person name="Niang G."/>
            <person name="Scheremetjew M."/>
            <person name="Finn R."/>
            <person name="Kale V."/>
            <person name="Holt S."/>
            <person name="Cochrane G."/>
            <person name="Meng A."/>
            <person name="Brown T."/>
            <person name="Cohen L."/>
        </authorList>
    </citation>
    <scope>NUCLEOTIDE SEQUENCE</scope>
    <source>
        <strain evidence="9">CCMP2084</strain>
    </source>
</reference>
<sequence length="332" mass="38163">MANAGPHTNDRQFFITLKPAPHLDHKHVVFGYLDQHHAETMSVLSALERVGTLKGTADTPAVSIRIVDCGLLQEEEGPETDKSTPIQEDVQEGGVDEDEIDLDEEEEEEEEVEEKPMTKSQKLKDRLRKLKMKMNQSRQLNRKEVLSEGERMGNGYARESKRMAKQDKQLRAKEWVKSNKIADDASSLLIQQAEDSLNKAAKKAASAESSKFQMTDYHNPEAQYQRYAKNLKSVVGGEPRQQQQRHEMYDPTDRMNNDGMDDEQVGAQRLSKEMKRRAAKTEEKKRQRDVEFEASDVSYINKRNKRFNEKLGRNYDTHTAEIRQNLERGTAL</sequence>
<evidence type="ECO:0000256" key="2">
    <source>
        <dbReference type="ARBA" id="ARBA00010028"/>
    </source>
</evidence>
<dbReference type="GO" id="GO:0000974">
    <property type="term" value="C:Prp19 complex"/>
    <property type="evidence" value="ECO:0007669"/>
    <property type="project" value="TreeGrafter"/>
</dbReference>
<feature type="region of interest" description="Disordered" evidence="7">
    <location>
        <begin position="235"/>
        <end position="262"/>
    </location>
</feature>
<dbReference type="Pfam" id="PF00160">
    <property type="entry name" value="Pro_isomerase"/>
    <property type="match status" value="1"/>
</dbReference>
<evidence type="ECO:0000256" key="1">
    <source>
        <dbReference type="ARBA" id="ARBA00004123"/>
    </source>
</evidence>
<dbReference type="PROSITE" id="PS50072">
    <property type="entry name" value="CSA_PPIASE_2"/>
    <property type="match status" value="1"/>
</dbReference>
<comment type="similarity">
    <text evidence="2">Belongs to the SYF2 family.</text>
</comment>
<evidence type="ECO:0000313" key="9">
    <source>
        <dbReference type="EMBL" id="CAD9821088.1"/>
    </source>
</evidence>
<dbReference type="EMBL" id="HBHQ01019267">
    <property type="protein sequence ID" value="CAD9821088.1"/>
    <property type="molecule type" value="Transcribed_RNA"/>
</dbReference>
<dbReference type="GO" id="GO:0006397">
    <property type="term" value="P:mRNA processing"/>
    <property type="evidence" value="ECO:0007669"/>
    <property type="project" value="UniProtKB-KW"/>
</dbReference>
<dbReference type="SUPFAM" id="SSF50891">
    <property type="entry name" value="Cyclophilin-like"/>
    <property type="match status" value="1"/>
</dbReference>